<comment type="caution">
    <text evidence="2">The sequence shown here is derived from an EMBL/GenBank/DDBJ whole genome shotgun (WGS) entry which is preliminary data.</text>
</comment>
<dbReference type="RefSeq" id="WP_317227019.1">
    <property type="nucleotide sequence ID" value="NZ_JAWJEJ010000001.1"/>
</dbReference>
<reference evidence="2 3" key="1">
    <citation type="submission" date="2023-10" db="EMBL/GenBank/DDBJ databases">
        <title>Sphingomonas sp. HF-S4 16S ribosomal RNA gene Genome sequencing and assembly.</title>
        <authorList>
            <person name="Lee H."/>
        </authorList>
    </citation>
    <scope>NUCLEOTIDE SEQUENCE [LARGE SCALE GENOMIC DNA]</scope>
    <source>
        <strain evidence="2 3">HF-S4</strain>
    </source>
</reference>
<evidence type="ECO:0000313" key="3">
    <source>
        <dbReference type="Proteomes" id="UP001273531"/>
    </source>
</evidence>
<feature type="transmembrane region" description="Helical" evidence="1">
    <location>
        <begin position="167"/>
        <end position="196"/>
    </location>
</feature>
<gene>
    <name evidence="2" type="ORF">RZN05_12945</name>
</gene>
<dbReference type="EMBL" id="JAWJEJ010000001">
    <property type="protein sequence ID" value="MDV3457895.1"/>
    <property type="molecule type" value="Genomic_DNA"/>
</dbReference>
<evidence type="ECO:0000313" key="2">
    <source>
        <dbReference type="EMBL" id="MDV3457895.1"/>
    </source>
</evidence>
<dbReference type="InterPro" id="IPR018692">
    <property type="entry name" value="DUF2189"/>
</dbReference>
<feature type="transmembrane region" description="Helical" evidence="1">
    <location>
        <begin position="119"/>
        <end position="147"/>
    </location>
</feature>
<proteinExistence type="predicted"/>
<keyword evidence="1" id="KW-1133">Transmembrane helix</keyword>
<sequence length="263" mass="28158">MTVARIEVAERPMEAFEVRTITTADLRGALRQGWADFLAHRGDLLFVGLIYPLVGLAAAMFALQDSLVPLFFPIAAGVGLMGPAAAGGFYELARRREQGLESDWSHFLDVARRPSFDSFIAVAGLLLAMFLAWLAVAAGLYVALMGIDPPTSLSAFATRLFTTPEGWALIVLGNLAGLAFSAAVLTVSVVAMPMLIDKDVDARTAIHVSRMAVLANKGAMLRWGFTVAALLVLGSIPLFVGLAVALPVLGYATWHLYTRLVVR</sequence>
<keyword evidence="3" id="KW-1185">Reference proteome</keyword>
<feature type="transmembrane region" description="Helical" evidence="1">
    <location>
        <begin position="227"/>
        <end position="254"/>
    </location>
</feature>
<evidence type="ECO:0000256" key="1">
    <source>
        <dbReference type="SAM" id="Phobius"/>
    </source>
</evidence>
<keyword evidence="1" id="KW-0472">Membrane</keyword>
<dbReference type="Proteomes" id="UP001273531">
    <property type="component" value="Unassembled WGS sequence"/>
</dbReference>
<organism evidence="2 3">
    <name type="scientific">Sphingomonas agrestis</name>
    <dbReference type="NCBI Taxonomy" id="3080540"/>
    <lineage>
        <taxon>Bacteria</taxon>
        <taxon>Pseudomonadati</taxon>
        <taxon>Pseudomonadota</taxon>
        <taxon>Alphaproteobacteria</taxon>
        <taxon>Sphingomonadales</taxon>
        <taxon>Sphingomonadaceae</taxon>
        <taxon>Sphingomonas</taxon>
    </lineage>
</organism>
<accession>A0ABU3Y8Y8</accession>
<keyword evidence="1" id="KW-0812">Transmembrane</keyword>
<name>A0ABU3Y8Y8_9SPHN</name>
<feature type="transmembrane region" description="Helical" evidence="1">
    <location>
        <begin position="70"/>
        <end position="90"/>
    </location>
</feature>
<protein>
    <submittedName>
        <fullName evidence="2">DUF2189 domain-containing protein</fullName>
    </submittedName>
</protein>
<feature type="transmembrane region" description="Helical" evidence="1">
    <location>
        <begin position="44"/>
        <end position="64"/>
    </location>
</feature>
<dbReference type="Pfam" id="PF09955">
    <property type="entry name" value="DUF2189"/>
    <property type="match status" value="1"/>
</dbReference>